<sequence>MNKQYYVYILASKKYGTLYIGVTNDLIRRIYEHKHHLVKGFTQKYDVTLLVYYEVFYSIEEALVREKQMKTWKRDWKINRIEGVNPEWNDLYSKLV</sequence>
<dbReference type="PANTHER" id="PTHR34477:SF5">
    <property type="entry name" value="BSL5627 PROTEIN"/>
    <property type="match status" value="1"/>
</dbReference>
<dbReference type="EMBL" id="LCFB01000033">
    <property type="protein sequence ID" value="KKS83714.1"/>
    <property type="molecule type" value="Genomic_DNA"/>
</dbReference>
<proteinExistence type="inferred from homology"/>
<dbReference type="AlphaFoldDB" id="A0A0G1CEA9"/>
<dbReference type="CDD" id="cd10448">
    <property type="entry name" value="GIY-YIG_unchar_3"/>
    <property type="match status" value="1"/>
</dbReference>
<protein>
    <submittedName>
        <fullName evidence="3">GIY-YIG catalytic domain protein</fullName>
    </submittedName>
</protein>
<evidence type="ECO:0000259" key="2">
    <source>
        <dbReference type="PROSITE" id="PS50164"/>
    </source>
</evidence>
<dbReference type="InterPro" id="IPR050190">
    <property type="entry name" value="UPF0213_domain"/>
</dbReference>
<dbReference type="PROSITE" id="PS50164">
    <property type="entry name" value="GIY_YIG"/>
    <property type="match status" value="1"/>
</dbReference>
<dbReference type="InterPro" id="IPR000305">
    <property type="entry name" value="GIY-YIG_endonuc"/>
</dbReference>
<dbReference type="Proteomes" id="UP000034543">
    <property type="component" value="Unassembled WGS sequence"/>
</dbReference>
<dbReference type="InterPro" id="IPR035901">
    <property type="entry name" value="GIY-YIG_endonuc_sf"/>
</dbReference>
<dbReference type="PANTHER" id="PTHR34477">
    <property type="entry name" value="UPF0213 PROTEIN YHBQ"/>
    <property type="match status" value="1"/>
</dbReference>
<accession>A0A0G1CEA9</accession>
<feature type="domain" description="GIY-YIG" evidence="2">
    <location>
        <begin position="3"/>
        <end position="80"/>
    </location>
</feature>
<dbReference type="Gene3D" id="3.40.1440.10">
    <property type="entry name" value="GIY-YIG endonuclease"/>
    <property type="match status" value="1"/>
</dbReference>
<comment type="similarity">
    <text evidence="1">Belongs to the UPF0213 family.</text>
</comment>
<gene>
    <name evidence="3" type="ORF">UV59_C0033G0012</name>
</gene>
<name>A0A0G1CEA9_9BACT</name>
<dbReference type="Pfam" id="PF01541">
    <property type="entry name" value="GIY-YIG"/>
    <property type="match status" value="1"/>
</dbReference>
<dbReference type="STRING" id="1618436.UV59_C0033G0012"/>
<evidence type="ECO:0000256" key="1">
    <source>
        <dbReference type="ARBA" id="ARBA00007435"/>
    </source>
</evidence>
<dbReference type="SUPFAM" id="SSF82771">
    <property type="entry name" value="GIY-YIG endonuclease"/>
    <property type="match status" value="1"/>
</dbReference>
<evidence type="ECO:0000313" key="4">
    <source>
        <dbReference type="Proteomes" id="UP000034543"/>
    </source>
</evidence>
<comment type="caution">
    <text evidence="3">The sequence shown here is derived from an EMBL/GenBank/DDBJ whole genome shotgun (WGS) entry which is preliminary data.</text>
</comment>
<evidence type="ECO:0000313" key="3">
    <source>
        <dbReference type="EMBL" id="KKS83714.1"/>
    </source>
</evidence>
<organism evidence="3 4">
    <name type="scientific">Candidatus Gottesmanbacteria bacterium GW2011_GWA1_43_11</name>
    <dbReference type="NCBI Taxonomy" id="1618436"/>
    <lineage>
        <taxon>Bacteria</taxon>
        <taxon>Candidatus Gottesmaniibacteriota</taxon>
    </lineage>
</organism>
<dbReference type="PATRIC" id="fig|1618436.3.peg.1320"/>
<reference evidence="3 4" key="1">
    <citation type="journal article" date="2015" name="Nature">
        <title>rRNA introns, odd ribosomes, and small enigmatic genomes across a large radiation of phyla.</title>
        <authorList>
            <person name="Brown C.T."/>
            <person name="Hug L.A."/>
            <person name="Thomas B.C."/>
            <person name="Sharon I."/>
            <person name="Castelle C.J."/>
            <person name="Singh A."/>
            <person name="Wilkins M.J."/>
            <person name="Williams K.H."/>
            <person name="Banfield J.F."/>
        </authorList>
    </citation>
    <scope>NUCLEOTIDE SEQUENCE [LARGE SCALE GENOMIC DNA]</scope>
</reference>